<organism evidence="19 20">
    <name type="scientific">Clostridium cellulovorans (strain ATCC 35296 / DSM 3052 / OCM 3 / 743B)</name>
    <dbReference type="NCBI Taxonomy" id="573061"/>
    <lineage>
        <taxon>Bacteria</taxon>
        <taxon>Bacillati</taxon>
        <taxon>Bacillota</taxon>
        <taxon>Clostridia</taxon>
        <taxon>Eubacteriales</taxon>
        <taxon>Clostridiaceae</taxon>
        <taxon>Clostridium</taxon>
    </lineage>
</organism>
<dbReference type="Pfam" id="PF00742">
    <property type="entry name" value="Homoserine_dh"/>
    <property type="match status" value="1"/>
</dbReference>
<dbReference type="InterPro" id="IPR005106">
    <property type="entry name" value="Asp/hSer_DH_NAD-bd"/>
</dbReference>
<evidence type="ECO:0000256" key="11">
    <source>
        <dbReference type="ARBA" id="ARBA00023002"/>
    </source>
</evidence>
<dbReference type="UniPathway" id="UPA00050">
    <property type="reaction ID" value="UER00063"/>
</dbReference>
<dbReference type="EMBL" id="CP002160">
    <property type="protein sequence ID" value="ADL52570.1"/>
    <property type="molecule type" value="Genomic_DNA"/>
</dbReference>
<keyword evidence="7" id="KW-0028">Amino-acid biosynthesis</keyword>
<dbReference type="OrthoDB" id="9808167at2"/>
<dbReference type="Gene3D" id="3.30.360.10">
    <property type="entry name" value="Dihydrodipicolinate Reductase, domain 2"/>
    <property type="match status" value="1"/>
</dbReference>
<comment type="cofactor">
    <cofactor evidence="1">
        <name>a metal cation</name>
        <dbReference type="ChEBI" id="CHEBI:25213"/>
    </cofactor>
</comment>
<evidence type="ECO:0000256" key="9">
    <source>
        <dbReference type="ARBA" id="ARBA00022723"/>
    </source>
</evidence>
<reference evidence="19 20" key="1">
    <citation type="submission" date="2010-08" db="EMBL/GenBank/DDBJ databases">
        <title>Complete sequence of Clostridium cellulovorans 743B.</title>
        <authorList>
            <consortium name="US DOE Joint Genome Institute"/>
            <person name="Lucas S."/>
            <person name="Copeland A."/>
            <person name="Lapidus A."/>
            <person name="Cheng J.-F."/>
            <person name="Bruce D."/>
            <person name="Goodwin L."/>
            <person name="Pitluck S."/>
            <person name="Chertkov O."/>
            <person name="Detter J.C."/>
            <person name="Han C."/>
            <person name="Tapia R."/>
            <person name="Land M."/>
            <person name="Hauser L."/>
            <person name="Chang Y.-J."/>
            <person name="Jeffries C."/>
            <person name="Kyrpides N."/>
            <person name="Ivanova N."/>
            <person name="Mikhailova N."/>
            <person name="Hemme C.L."/>
            <person name="Woyke T."/>
        </authorList>
    </citation>
    <scope>NUCLEOTIDE SEQUENCE [LARGE SCALE GENOMIC DNA]</scope>
    <source>
        <strain evidence="20">ATCC 35296 / DSM 3052 / OCM 3 / 743B</strain>
    </source>
</reference>
<dbReference type="PANTHER" id="PTHR43331">
    <property type="entry name" value="HOMOSERINE DEHYDROGENASE"/>
    <property type="match status" value="1"/>
</dbReference>
<dbReference type="GO" id="GO:0009088">
    <property type="term" value="P:threonine biosynthetic process"/>
    <property type="evidence" value="ECO:0007669"/>
    <property type="project" value="UniProtKB-UniPathway"/>
</dbReference>
<dbReference type="InterPro" id="IPR002912">
    <property type="entry name" value="ACT_dom"/>
</dbReference>
<dbReference type="UniPathway" id="UPA00051">
    <property type="reaction ID" value="UER00465"/>
</dbReference>
<accession>D9SSQ8</accession>
<dbReference type="eggNOG" id="COG0460">
    <property type="taxonomic scope" value="Bacteria"/>
</dbReference>
<dbReference type="GO" id="GO:0004412">
    <property type="term" value="F:homoserine dehydrogenase activity"/>
    <property type="evidence" value="ECO:0007669"/>
    <property type="project" value="UniProtKB-EC"/>
</dbReference>
<evidence type="ECO:0000256" key="10">
    <source>
        <dbReference type="ARBA" id="ARBA00022857"/>
    </source>
</evidence>
<dbReference type="Proteomes" id="UP000002730">
    <property type="component" value="Chromosome"/>
</dbReference>
<evidence type="ECO:0000256" key="14">
    <source>
        <dbReference type="ARBA" id="ARBA00023167"/>
    </source>
</evidence>
<dbReference type="RefSeq" id="WP_010075664.1">
    <property type="nucleotide sequence ID" value="NC_014393.1"/>
</dbReference>
<dbReference type="FunFam" id="3.30.360.10:FF:000005">
    <property type="entry name" value="Homoserine dehydrogenase"/>
    <property type="match status" value="1"/>
</dbReference>
<gene>
    <name evidence="19" type="ordered locus">Clocel_2875</name>
</gene>
<dbReference type="InterPro" id="IPR036291">
    <property type="entry name" value="NAD(P)-bd_dom_sf"/>
</dbReference>
<keyword evidence="8" id="KW-0791">Threonine biosynthesis</keyword>
<evidence type="ECO:0000256" key="1">
    <source>
        <dbReference type="ARBA" id="ARBA00001920"/>
    </source>
</evidence>
<keyword evidence="10 17" id="KW-0521">NADP</keyword>
<evidence type="ECO:0000256" key="2">
    <source>
        <dbReference type="ARBA" id="ARBA00005056"/>
    </source>
</evidence>
<comment type="pathway">
    <text evidence="3">Amino-acid biosynthesis; L-methionine biosynthesis via de novo pathway; L-homoserine from L-aspartate: step 3/3.</text>
</comment>
<dbReference type="GO" id="GO:0050661">
    <property type="term" value="F:NADP binding"/>
    <property type="evidence" value="ECO:0007669"/>
    <property type="project" value="InterPro"/>
</dbReference>
<name>D9SSQ8_CLOC7</name>
<dbReference type="EC" id="1.1.1.3" evidence="5"/>
<dbReference type="PIRSF" id="PIRSF000098">
    <property type="entry name" value="Homoser_dehydrog"/>
    <property type="match status" value="1"/>
</dbReference>
<dbReference type="HOGENOM" id="CLU_009116_1_0_9"/>
<dbReference type="Gene3D" id="3.40.50.720">
    <property type="entry name" value="NAD(P)-binding Rossmann-like Domain"/>
    <property type="match status" value="1"/>
</dbReference>
<evidence type="ECO:0000259" key="18">
    <source>
        <dbReference type="PROSITE" id="PS51671"/>
    </source>
</evidence>
<feature type="binding site" evidence="17">
    <location>
        <position position="105"/>
    </location>
    <ligand>
        <name>NADPH</name>
        <dbReference type="ChEBI" id="CHEBI:57783"/>
    </ligand>
</feature>
<comment type="similarity">
    <text evidence="4">Belongs to the homoserine dehydrogenase family.</text>
</comment>
<protein>
    <recommendedName>
        <fullName evidence="6">Homoserine dehydrogenase</fullName>
        <ecNumber evidence="5">1.1.1.3</ecNumber>
    </recommendedName>
</protein>
<keyword evidence="9" id="KW-0479">Metal-binding</keyword>
<dbReference type="GO" id="GO:0009086">
    <property type="term" value="P:methionine biosynthetic process"/>
    <property type="evidence" value="ECO:0007669"/>
    <property type="project" value="UniProtKB-KW"/>
</dbReference>
<dbReference type="Gene3D" id="3.30.70.260">
    <property type="match status" value="1"/>
</dbReference>
<feature type="active site" description="Proton donor" evidence="16">
    <location>
        <position position="205"/>
    </location>
</feature>
<keyword evidence="20" id="KW-1185">Reference proteome</keyword>
<evidence type="ECO:0000256" key="5">
    <source>
        <dbReference type="ARBA" id="ARBA00013213"/>
    </source>
</evidence>
<dbReference type="PANTHER" id="PTHR43331:SF1">
    <property type="entry name" value="HOMOSERINE DEHYDROGENASE"/>
    <property type="match status" value="1"/>
</dbReference>
<comment type="catalytic activity">
    <reaction evidence="15">
        <text>L-homoserine + NADP(+) = L-aspartate 4-semialdehyde + NADPH + H(+)</text>
        <dbReference type="Rhea" id="RHEA:15761"/>
        <dbReference type="ChEBI" id="CHEBI:15378"/>
        <dbReference type="ChEBI" id="CHEBI:57476"/>
        <dbReference type="ChEBI" id="CHEBI:57783"/>
        <dbReference type="ChEBI" id="CHEBI:58349"/>
        <dbReference type="ChEBI" id="CHEBI:537519"/>
        <dbReference type="EC" id="1.1.1.3"/>
    </reaction>
    <physiologicalReaction direction="right-to-left" evidence="15">
        <dbReference type="Rhea" id="RHEA:15763"/>
    </physiologicalReaction>
</comment>
<evidence type="ECO:0000256" key="12">
    <source>
        <dbReference type="ARBA" id="ARBA00023027"/>
    </source>
</evidence>
<evidence type="ECO:0000256" key="13">
    <source>
        <dbReference type="ARBA" id="ARBA00023053"/>
    </source>
</evidence>
<feature type="domain" description="ACT" evidence="18">
    <location>
        <begin position="350"/>
        <end position="427"/>
    </location>
</feature>
<sequence>MEKVKIALLGFGNVGQGVWKILNTNKREIMINCGYEVEVGKILVRDKNKPRAVEVPDSIVTTDINDILSDKDIKIVVELMGGSEPSKEYILSSLKAKKHVVTANKLLLATVGDELISTADAEGVQFYYEASVGGGIPVIREINESLTANKIESIVGIINGTTNYILTKMSQESMGFEEALKEAQAKGYAEADPTSDVEAYDSVYKLAIMASLAFSTKVDSSSIYREGICKIDSIDIDYAKKFGYVIKLLAIGKEIDNELELRVHPTMISKNHPIANINDSFNAIFIKGNAVGDLLLSGRGAGDLPTGSAVVGDIISIIRNKADLRSIGEIKSNLPLKKVKDFNEATSRYYIRLQVADIAGVLGEIAAVFGQYDVSILSVNQEVIDKDSVSLVFITHSAKEGNVSNSMKVIESLDHVNQIASIIRIEEF</sequence>
<evidence type="ECO:0000256" key="7">
    <source>
        <dbReference type="ARBA" id="ARBA00022605"/>
    </source>
</evidence>
<dbReference type="AlphaFoldDB" id="D9SSQ8"/>
<evidence type="ECO:0000256" key="3">
    <source>
        <dbReference type="ARBA" id="ARBA00005062"/>
    </source>
</evidence>
<dbReference type="PROSITE" id="PS51671">
    <property type="entry name" value="ACT"/>
    <property type="match status" value="1"/>
</dbReference>
<dbReference type="InterPro" id="IPR045865">
    <property type="entry name" value="ACT-like_dom_sf"/>
</dbReference>
<keyword evidence="12" id="KW-0520">NAD</keyword>
<evidence type="ECO:0000256" key="17">
    <source>
        <dbReference type="PIRSR" id="PIRSR000098-2"/>
    </source>
</evidence>
<dbReference type="CDD" id="cd04881">
    <property type="entry name" value="ACT_HSDH-Hom"/>
    <property type="match status" value="1"/>
</dbReference>
<evidence type="ECO:0000313" key="20">
    <source>
        <dbReference type="Proteomes" id="UP000002730"/>
    </source>
</evidence>
<dbReference type="SUPFAM" id="SSF55021">
    <property type="entry name" value="ACT-like"/>
    <property type="match status" value="1"/>
</dbReference>
<dbReference type="NCBIfam" id="NF004976">
    <property type="entry name" value="PRK06349.1"/>
    <property type="match status" value="1"/>
</dbReference>
<keyword evidence="13" id="KW-0915">Sodium</keyword>
<evidence type="ECO:0000256" key="16">
    <source>
        <dbReference type="PIRSR" id="PIRSR000098-1"/>
    </source>
</evidence>
<dbReference type="Pfam" id="PF03447">
    <property type="entry name" value="NAD_binding_3"/>
    <property type="match status" value="1"/>
</dbReference>
<dbReference type="GO" id="GO:0046872">
    <property type="term" value="F:metal ion binding"/>
    <property type="evidence" value="ECO:0007669"/>
    <property type="project" value="UniProtKB-KW"/>
</dbReference>
<dbReference type="SUPFAM" id="SSF55347">
    <property type="entry name" value="Glyceraldehyde-3-phosphate dehydrogenase-like, C-terminal domain"/>
    <property type="match status" value="1"/>
</dbReference>
<comment type="pathway">
    <text evidence="2">Amino-acid biosynthesis; L-threonine biosynthesis; L-threonine from L-aspartate: step 3/5.</text>
</comment>
<evidence type="ECO:0000256" key="8">
    <source>
        <dbReference type="ARBA" id="ARBA00022697"/>
    </source>
</evidence>
<dbReference type="KEGG" id="ccb:Clocel_2875"/>
<dbReference type="SUPFAM" id="SSF51735">
    <property type="entry name" value="NAD(P)-binding Rossmann-fold domains"/>
    <property type="match status" value="1"/>
</dbReference>
<evidence type="ECO:0000256" key="4">
    <source>
        <dbReference type="ARBA" id="ARBA00006753"/>
    </source>
</evidence>
<evidence type="ECO:0000313" key="19">
    <source>
        <dbReference type="EMBL" id="ADL52570.1"/>
    </source>
</evidence>
<feature type="binding site" evidence="17">
    <location>
        <position position="190"/>
    </location>
    <ligand>
        <name>L-homoserine</name>
        <dbReference type="ChEBI" id="CHEBI:57476"/>
    </ligand>
</feature>
<dbReference type="FunFam" id="3.40.50.720:FF:000062">
    <property type="entry name" value="Homoserine dehydrogenase"/>
    <property type="match status" value="1"/>
</dbReference>
<proteinExistence type="inferred from homology"/>
<evidence type="ECO:0000256" key="15">
    <source>
        <dbReference type="ARBA" id="ARBA00048841"/>
    </source>
</evidence>
<keyword evidence="11" id="KW-0560">Oxidoreductase</keyword>
<dbReference type="InterPro" id="IPR016204">
    <property type="entry name" value="HDH"/>
</dbReference>
<dbReference type="InterPro" id="IPR001342">
    <property type="entry name" value="HDH_cat"/>
</dbReference>
<keyword evidence="14" id="KW-0486">Methionine biosynthesis</keyword>
<dbReference type="Pfam" id="PF01842">
    <property type="entry name" value="ACT"/>
    <property type="match status" value="1"/>
</dbReference>
<evidence type="ECO:0000256" key="6">
    <source>
        <dbReference type="ARBA" id="ARBA00013376"/>
    </source>
</evidence>
<dbReference type="STRING" id="573061.Clocel_2875"/>